<feature type="domain" description="Putative phage head-tail joining protein C-terminal" evidence="2">
    <location>
        <begin position="203"/>
        <end position="468"/>
    </location>
</feature>
<dbReference type="KEGG" id="vg:77936856"/>
<dbReference type="GeneID" id="77936856"/>
<dbReference type="InterPro" id="IPR057114">
    <property type="entry name" value="Phage_H_T_join_C"/>
</dbReference>
<evidence type="ECO:0000313" key="4">
    <source>
        <dbReference type="Proteomes" id="UP000322144"/>
    </source>
</evidence>
<dbReference type="EMBL" id="MN103543">
    <property type="protein sequence ID" value="QEM41835.1"/>
    <property type="molecule type" value="Genomic_DNA"/>
</dbReference>
<sequence length="468" mass="54434">MSLFVDEEEIAPQSPEVNPVTVKARPEVYRGIAIDTKFVPKSSMLAWINGSNWNVTYFSQILDETQEPTPLALHRQPPYQQYRCIKGMDLKVNQSLDISQDERIRTFSVTGAGHTYPFLVPNVGDMFIGNIGDGVLGLFTITAARRETFLRDSTYAIEWKMVSKLNEQQVEDLERKTIITYYYSASSLTSGCGPFVTEQEQQDQKDFAALRKEIIRRYISDFFSVEHSTFLVPDQLMKTYDHFVTKAMVMMVDMKTDRRMMNVKLLNVMSEPVMKQPTIWDAILRQDATRLCGSTERAHLVATRISRWRPELQAIGYTGIPRFVFPIEGPTDVDSQYDGEDRARPEGIPFHEGQPRRPQIPYKTQEERNSEWFKRADPDVIKQDEAWDRPADIAPVVRDNFYVFTEAFYTEDAKLQTKLEMLTWQMINRQPMDMNQLRKVTKCCLSWDNLERFYYHPVLIALLKYATR</sequence>
<dbReference type="Pfam" id="PF24214">
    <property type="entry name" value="Phage_H_T_join_2"/>
    <property type="match status" value="1"/>
</dbReference>
<feature type="domain" description="Putative phage head-tail joining protein N-terminal" evidence="1">
    <location>
        <begin position="29"/>
        <end position="197"/>
    </location>
</feature>
<dbReference type="Proteomes" id="UP000322144">
    <property type="component" value="Segment"/>
</dbReference>
<protein>
    <recommendedName>
        <fullName evidence="5">Virion structural protein</fullName>
    </recommendedName>
</protein>
<evidence type="ECO:0000313" key="3">
    <source>
        <dbReference type="EMBL" id="QEM41835.1"/>
    </source>
</evidence>
<dbReference type="Pfam" id="PF24215">
    <property type="entry name" value="H_T_assoc"/>
    <property type="match status" value="1"/>
</dbReference>
<proteinExistence type="predicted"/>
<accession>A0A5C1K7F5</accession>
<dbReference type="InterPro" id="IPR057113">
    <property type="entry name" value="Phage_H_T_join_N"/>
</dbReference>
<evidence type="ECO:0000259" key="2">
    <source>
        <dbReference type="Pfam" id="PF24215"/>
    </source>
</evidence>
<evidence type="ECO:0008006" key="5">
    <source>
        <dbReference type="Google" id="ProtNLM"/>
    </source>
</evidence>
<evidence type="ECO:0000259" key="1">
    <source>
        <dbReference type="Pfam" id="PF24214"/>
    </source>
</evidence>
<keyword evidence="4" id="KW-1185">Reference proteome</keyword>
<organism evidence="3 4">
    <name type="scientific">Pseudomonas phage vB_PaeM_PS119XW</name>
    <dbReference type="NCBI Taxonomy" id="2601632"/>
    <lineage>
        <taxon>Viruses</taxon>
        <taxon>Duplodnaviria</taxon>
        <taxon>Heunggongvirae</taxon>
        <taxon>Uroviricota</taxon>
        <taxon>Caudoviricetes</taxon>
        <taxon>Chimalliviridae</taxon>
        <taxon>Pawinskivirus</taxon>
        <taxon>Pawinskivirus PS119XW</taxon>
    </lineage>
</organism>
<reference evidence="3 4" key="1">
    <citation type="submission" date="2019-06" db="EMBL/GenBank/DDBJ databases">
        <title>A distant relative of Phikzvirus genus phages from a therapeutic phage collection.</title>
        <authorList>
            <person name="Hejnowicz M.S."/>
            <person name="Dabrowski K."/>
            <person name="Gawor J."/>
            <person name="Weber-Dabrowska B."/>
            <person name="Gromadka R."/>
            <person name="Lobocka M.B."/>
        </authorList>
    </citation>
    <scope>NUCLEOTIDE SEQUENCE [LARGE SCALE GENOMIC DNA]</scope>
</reference>
<name>A0A5C1K7F5_9CAUD</name>
<dbReference type="RefSeq" id="YP_010660846.1">
    <property type="nucleotide sequence ID" value="NC_070882.1"/>
</dbReference>